<accession>A0A8C6ATR6</accession>
<feature type="compositionally biased region" description="Polar residues" evidence="5">
    <location>
        <begin position="572"/>
        <end position="584"/>
    </location>
</feature>
<dbReference type="Pfam" id="PF26116">
    <property type="entry name" value="FAM13A"/>
    <property type="match status" value="1"/>
</dbReference>
<name>A0A8C6ATR6_MONMO</name>
<feature type="compositionally biased region" description="Low complexity" evidence="5">
    <location>
        <begin position="221"/>
        <end position="233"/>
    </location>
</feature>
<keyword evidence="2" id="KW-0343">GTPase activation</keyword>
<dbReference type="InterPro" id="IPR008936">
    <property type="entry name" value="Rho_GTPase_activation_prot"/>
</dbReference>
<feature type="region of interest" description="Disordered" evidence="5">
    <location>
        <begin position="471"/>
        <end position="508"/>
    </location>
</feature>
<dbReference type="InterPro" id="IPR059029">
    <property type="entry name" value="FAM13A_dom"/>
</dbReference>
<proteinExistence type="inferred from homology"/>
<evidence type="ECO:0000256" key="1">
    <source>
        <dbReference type="ARBA" id="ARBA00007549"/>
    </source>
</evidence>
<evidence type="ECO:0000313" key="7">
    <source>
        <dbReference type="Ensembl" id="ENSMMNP00015004954.1"/>
    </source>
</evidence>
<dbReference type="Ensembl" id="ENSMMNT00015005441.1">
    <property type="protein sequence ID" value="ENSMMNP00015004954.1"/>
    <property type="gene ID" value="ENSMMNG00015003711.1"/>
</dbReference>
<feature type="compositionally biased region" description="Basic and acidic residues" evidence="5">
    <location>
        <begin position="243"/>
        <end position="260"/>
    </location>
</feature>
<feature type="coiled-coil region" evidence="4">
    <location>
        <begin position="742"/>
        <end position="804"/>
    </location>
</feature>
<dbReference type="CTD" id="51306"/>
<dbReference type="FunFam" id="1.10.555.10:FF:000020">
    <property type="entry name" value="protein FAM13B isoform X1"/>
    <property type="match status" value="1"/>
</dbReference>
<dbReference type="Proteomes" id="UP000694561">
    <property type="component" value="Unplaced"/>
</dbReference>
<reference evidence="7" key="2">
    <citation type="submission" date="2025-09" db="UniProtKB">
        <authorList>
            <consortium name="Ensembl"/>
        </authorList>
    </citation>
    <scope>IDENTIFICATION</scope>
</reference>
<dbReference type="GO" id="GO:0005096">
    <property type="term" value="F:GTPase activator activity"/>
    <property type="evidence" value="ECO:0007669"/>
    <property type="project" value="UniProtKB-KW"/>
</dbReference>
<dbReference type="Gene3D" id="1.10.555.10">
    <property type="entry name" value="Rho GTPase activation protein"/>
    <property type="match status" value="1"/>
</dbReference>
<feature type="compositionally biased region" description="Basic and acidic residues" evidence="5">
    <location>
        <begin position="494"/>
        <end position="504"/>
    </location>
</feature>
<organism evidence="7 8">
    <name type="scientific">Monodon monoceros</name>
    <name type="common">Narwhal</name>
    <name type="synonym">Ceratodon monodon</name>
    <dbReference type="NCBI Taxonomy" id="40151"/>
    <lineage>
        <taxon>Eukaryota</taxon>
        <taxon>Metazoa</taxon>
        <taxon>Chordata</taxon>
        <taxon>Craniata</taxon>
        <taxon>Vertebrata</taxon>
        <taxon>Euteleostomi</taxon>
        <taxon>Mammalia</taxon>
        <taxon>Eutheria</taxon>
        <taxon>Laurasiatheria</taxon>
        <taxon>Artiodactyla</taxon>
        <taxon>Whippomorpha</taxon>
        <taxon>Cetacea</taxon>
        <taxon>Odontoceti</taxon>
        <taxon>Monodontidae</taxon>
        <taxon>Monodon</taxon>
    </lineage>
</organism>
<evidence type="ECO:0000256" key="5">
    <source>
        <dbReference type="SAM" id="MobiDB-lite"/>
    </source>
</evidence>
<dbReference type="InterPro" id="IPR039102">
    <property type="entry name" value="FAM13"/>
</dbReference>
<dbReference type="GeneID" id="114892283"/>
<evidence type="ECO:0000256" key="4">
    <source>
        <dbReference type="SAM" id="Coils"/>
    </source>
</evidence>
<dbReference type="GO" id="GO:0007165">
    <property type="term" value="P:signal transduction"/>
    <property type="evidence" value="ECO:0007669"/>
    <property type="project" value="InterPro"/>
</dbReference>
<protein>
    <recommendedName>
        <fullName evidence="3">Protein FAM13B</fullName>
    </recommendedName>
</protein>
<dbReference type="PROSITE" id="PS50238">
    <property type="entry name" value="RHOGAP"/>
    <property type="match status" value="1"/>
</dbReference>
<dbReference type="InterPro" id="IPR000198">
    <property type="entry name" value="RhoGAP_dom"/>
</dbReference>
<dbReference type="Pfam" id="PF00620">
    <property type="entry name" value="RhoGAP"/>
    <property type="match status" value="1"/>
</dbReference>
<dbReference type="GeneTree" id="ENSGT00950000183033"/>
<feature type="region of interest" description="Disordered" evidence="5">
    <location>
        <begin position="220"/>
        <end position="261"/>
    </location>
</feature>
<reference evidence="7" key="1">
    <citation type="submission" date="2025-08" db="UniProtKB">
        <authorList>
            <consortium name="Ensembl"/>
        </authorList>
    </citation>
    <scope>IDENTIFICATION</scope>
</reference>
<keyword evidence="8" id="KW-1185">Reference proteome</keyword>
<feature type="compositionally biased region" description="Basic and acidic residues" evidence="5">
    <location>
        <begin position="596"/>
        <end position="605"/>
    </location>
</feature>
<dbReference type="SMART" id="SM00324">
    <property type="entry name" value="RhoGAP"/>
    <property type="match status" value="1"/>
</dbReference>
<dbReference type="RefSeq" id="XP_029072805.1">
    <property type="nucleotide sequence ID" value="XM_029216972.1"/>
</dbReference>
<dbReference type="SUPFAM" id="SSF48350">
    <property type="entry name" value="GTPase activation domain, GAP"/>
    <property type="match status" value="1"/>
</dbReference>
<dbReference type="CDD" id="cd04393">
    <property type="entry name" value="RhoGAP_FAM13A1a"/>
    <property type="match status" value="1"/>
</dbReference>
<feature type="region of interest" description="Disordered" evidence="5">
    <location>
        <begin position="556"/>
        <end position="605"/>
    </location>
</feature>
<feature type="region of interest" description="Disordered" evidence="5">
    <location>
        <begin position="422"/>
        <end position="456"/>
    </location>
</feature>
<evidence type="ECO:0000313" key="8">
    <source>
        <dbReference type="Proteomes" id="UP000694561"/>
    </source>
</evidence>
<dbReference type="PANTHER" id="PTHR15904">
    <property type="entry name" value="FAM13"/>
    <property type="match status" value="1"/>
</dbReference>
<sequence>MRKSSSPSLNNCNSVLANKIFGIPLDELQQGGHPDNEVPFIVRHVVDYIEEHGGLEQQGLFQVNGNAETVEWLRQRYDSGEEVDLVKEADVPSAISLLRFFLQELPEPVIPGSLHIHLMQLSQDYNNEDEFGRKLRFLLQQLPPVNYSLLKFLCRFLANVASHHEEIWSANSLAAVFGPDVFHIYTDVEDLKEQEIVSRIMAGLLENYYEFFENEEEDFSSNDLSSITEQVNELSEEEEEDEKLEHTEELPEEGAEKSDDMPEVVQLRMTENILEPNSVTASTRVDIADGIINASECNRDCSEPVASTNLDNEVMQQDFVFEDEENNQTVGILLEPCSDHGDGEDGCLERKECLSFDSDKLSHFILDSSSKICDLNANTESEVPGGQSVGVQGEAACVQIPHLDLKNVSDGDKWEEPFPAFKSWQEDSESGEAQLSPQAGRMNHHPLEEDCPPVLSHRSLDFGQSQRFLHDPETLDSSSKALSFARTRRSSFSSKDEKREDRTPYHLVKKLQKKIRQFEEQFERERNSKPSYSDIAANPKVLKWMTELTKLRKQIKDAKHKTSDGEFVPQTRPRSNTLPKSFGSSLDHEDEENEDESRVIQKEKKPSKEATLELILKRLKEKRVERCLPEDIKKMTKDHLVEEKTSLQKSLLYYESQHGRPVTREERHIVKPLYDRYRLVKQMLTRASITPVLGSPSTKRRGQMLQPIIEGETAHFFEEIKEEEEEDGVSLSSELTDILKTAVQAQSSLENSESDMEENQEKLALDLRLSSTRAASMPELLEQLWKARAEKKKLRKTLREFEEAFYQQNGRNAQKEDRVPVLEEYREYKKIKAKLRLLEVLISKQDSSKSI</sequence>
<dbReference type="PANTHER" id="PTHR15904:SF16">
    <property type="entry name" value="PROTEIN FAM13B"/>
    <property type="match status" value="1"/>
</dbReference>
<evidence type="ECO:0000256" key="3">
    <source>
        <dbReference type="ARBA" id="ARBA00074176"/>
    </source>
</evidence>
<comment type="similarity">
    <text evidence="1">Belongs to the FAM13 family.</text>
</comment>
<evidence type="ECO:0000259" key="6">
    <source>
        <dbReference type="PROSITE" id="PS50238"/>
    </source>
</evidence>
<evidence type="ECO:0000256" key="2">
    <source>
        <dbReference type="ARBA" id="ARBA00022468"/>
    </source>
</evidence>
<keyword evidence="4" id="KW-0175">Coiled coil</keyword>
<dbReference type="AlphaFoldDB" id="A0A8C6ATR6"/>
<feature type="domain" description="Rho-GAP" evidence="6">
    <location>
        <begin position="23"/>
        <end position="212"/>
    </location>
</feature>
<gene>
    <name evidence="7" type="primary">FAM13B</name>
</gene>